<gene>
    <name evidence="2" type="ORF">SISNIDRAFT_356083</name>
</gene>
<keyword evidence="1" id="KW-1133">Transmembrane helix</keyword>
<evidence type="ECO:0000256" key="1">
    <source>
        <dbReference type="SAM" id="Phobius"/>
    </source>
</evidence>
<evidence type="ECO:0000313" key="2">
    <source>
        <dbReference type="EMBL" id="KZS95067.1"/>
    </source>
</evidence>
<keyword evidence="1" id="KW-0812">Transmembrane</keyword>
<dbReference type="Proteomes" id="UP000076722">
    <property type="component" value="Unassembled WGS sequence"/>
</dbReference>
<evidence type="ECO:0000313" key="3">
    <source>
        <dbReference type="Proteomes" id="UP000076722"/>
    </source>
</evidence>
<keyword evidence="3" id="KW-1185">Reference proteome</keyword>
<accession>A0A164WI88</accession>
<reference evidence="2 3" key="1">
    <citation type="journal article" date="2016" name="Mol. Biol. Evol.">
        <title>Comparative Genomics of Early-Diverging Mushroom-Forming Fungi Provides Insights into the Origins of Lignocellulose Decay Capabilities.</title>
        <authorList>
            <person name="Nagy L.G."/>
            <person name="Riley R."/>
            <person name="Tritt A."/>
            <person name="Adam C."/>
            <person name="Daum C."/>
            <person name="Floudas D."/>
            <person name="Sun H."/>
            <person name="Yadav J.S."/>
            <person name="Pangilinan J."/>
            <person name="Larsson K.H."/>
            <person name="Matsuura K."/>
            <person name="Barry K."/>
            <person name="Labutti K."/>
            <person name="Kuo R."/>
            <person name="Ohm R.A."/>
            <person name="Bhattacharya S.S."/>
            <person name="Shirouzu T."/>
            <person name="Yoshinaga Y."/>
            <person name="Martin F.M."/>
            <person name="Grigoriev I.V."/>
            <person name="Hibbett D.S."/>
        </authorList>
    </citation>
    <scope>NUCLEOTIDE SEQUENCE [LARGE SCALE GENOMIC DNA]</scope>
    <source>
        <strain evidence="2 3">HHB9708</strain>
    </source>
</reference>
<dbReference type="EMBL" id="KV419402">
    <property type="protein sequence ID" value="KZS95067.1"/>
    <property type="molecule type" value="Genomic_DNA"/>
</dbReference>
<keyword evidence="1" id="KW-0472">Membrane</keyword>
<feature type="transmembrane region" description="Helical" evidence="1">
    <location>
        <begin position="85"/>
        <end position="106"/>
    </location>
</feature>
<sequence length="115" mass="13249">MSKSYACSSNVSRYDTSWIVLIICTLFREIMHSDYKYSCSAHDKFTLRHLQTCVPQDPHQSYPLSPCLILLSYNVLLSLHQRLQIMLGCPTVFSAVVVYFLAARIYHTVDFTAKH</sequence>
<protein>
    <submittedName>
        <fullName evidence="2">Uncharacterized protein</fullName>
    </submittedName>
</protein>
<proteinExistence type="predicted"/>
<name>A0A164WI88_9AGAM</name>
<dbReference type="AlphaFoldDB" id="A0A164WI88"/>
<organism evidence="2 3">
    <name type="scientific">Sistotremastrum niveocremeum HHB9708</name>
    <dbReference type="NCBI Taxonomy" id="1314777"/>
    <lineage>
        <taxon>Eukaryota</taxon>
        <taxon>Fungi</taxon>
        <taxon>Dikarya</taxon>
        <taxon>Basidiomycota</taxon>
        <taxon>Agaricomycotina</taxon>
        <taxon>Agaricomycetes</taxon>
        <taxon>Sistotremastrales</taxon>
        <taxon>Sistotremastraceae</taxon>
        <taxon>Sertulicium</taxon>
        <taxon>Sertulicium niveocremeum</taxon>
    </lineage>
</organism>